<reference evidence="1 2" key="1">
    <citation type="submission" date="2019-10" db="EMBL/GenBank/DDBJ databases">
        <title>Actinomadura rubteroloni sp. nov. and Actinomadura macrotermitis sp. nov., isolated from the gut of fungus growing-termite Macrotermes natalensis.</title>
        <authorList>
            <person name="Benndorf R."/>
            <person name="Martin K."/>
            <person name="Kuefner M."/>
            <person name="De Beer W."/>
            <person name="Kaster A.-K."/>
            <person name="Vollmers J."/>
            <person name="Poulsen M."/>
            <person name="Beemelmanns C."/>
        </authorList>
    </citation>
    <scope>NUCLEOTIDE SEQUENCE [LARGE SCALE GENOMIC DNA]</scope>
    <source>
        <strain evidence="1 2">RB68</strain>
    </source>
</reference>
<accession>A0A7K0BZW0</accession>
<gene>
    <name evidence="1" type="ORF">ACRB68_48040</name>
</gene>
<protein>
    <recommendedName>
        <fullName evidence="3">J domain-containing protein</fullName>
    </recommendedName>
</protein>
<evidence type="ECO:0008006" key="3">
    <source>
        <dbReference type="Google" id="ProtNLM"/>
    </source>
</evidence>
<dbReference type="AlphaFoldDB" id="A0A7K0BZW0"/>
<proteinExistence type="predicted"/>
<organism evidence="1 2">
    <name type="scientific">Actinomadura macrotermitis</name>
    <dbReference type="NCBI Taxonomy" id="2585200"/>
    <lineage>
        <taxon>Bacteria</taxon>
        <taxon>Bacillati</taxon>
        <taxon>Actinomycetota</taxon>
        <taxon>Actinomycetes</taxon>
        <taxon>Streptosporangiales</taxon>
        <taxon>Thermomonosporaceae</taxon>
        <taxon>Actinomadura</taxon>
    </lineage>
</organism>
<evidence type="ECO:0000313" key="2">
    <source>
        <dbReference type="Proteomes" id="UP000487268"/>
    </source>
</evidence>
<evidence type="ECO:0000313" key="1">
    <source>
        <dbReference type="EMBL" id="MQY06709.1"/>
    </source>
</evidence>
<dbReference type="EMBL" id="WEGH01000003">
    <property type="protein sequence ID" value="MQY06709.1"/>
    <property type="molecule type" value="Genomic_DNA"/>
</dbReference>
<comment type="caution">
    <text evidence="1">The sequence shown here is derived from an EMBL/GenBank/DDBJ whole genome shotgun (WGS) entry which is preliminary data.</text>
</comment>
<dbReference type="Proteomes" id="UP000487268">
    <property type="component" value="Unassembled WGS sequence"/>
</dbReference>
<sequence length="83" mass="9707">MRVTERRPARTRPAAERAAFRAWARAHHPDAGGDPAEFAAGLQHWRRRAARPAGEVVLVRRGRWPLSALRRRRERRRRAGRLR</sequence>
<keyword evidence="2" id="KW-1185">Reference proteome</keyword>
<dbReference type="InterPro" id="IPR036869">
    <property type="entry name" value="J_dom_sf"/>
</dbReference>
<name>A0A7K0BZW0_9ACTN</name>
<dbReference type="RefSeq" id="WP_153536127.1">
    <property type="nucleotide sequence ID" value="NZ_WEGH01000003.1"/>
</dbReference>
<dbReference type="SUPFAM" id="SSF46565">
    <property type="entry name" value="Chaperone J-domain"/>
    <property type="match status" value="1"/>
</dbReference>
<dbReference type="OrthoDB" id="5198651at2"/>